<gene>
    <name evidence="2" type="ORF">A6A05_06590</name>
</gene>
<dbReference type="RefSeq" id="WP_082910636.1">
    <property type="nucleotide sequence ID" value="NZ_LWQU01000043.1"/>
</dbReference>
<evidence type="ECO:0000313" key="3">
    <source>
        <dbReference type="Proteomes" id="UP000078543"/>
    </source>
</evidence>
<name>A0A178MYH9_9PROT</name>
<feature type="chain" id="PRO_5008092363" description="Glycosyl hydrolase" evidence="1">
    <location>
        <begin position="19"/>
        <end position="394"/>
    </location>
</feature>
<keyword evidence="1" id="KW-0732">Signal</keyword>
<keyword evidence="3" id="KW-1185">Reference proteome</keyword>
<feature type="signal peptide" evidence="1">
    <location>
        <begin position="1"/>
        <end position="18"/>
    </location>
</feature>
<dbReference type="Proteomes" id="UP000078543">
    <property type="component" value="Unassembled WGS sequence"/>
</dbReference>
<evidence type="ECO:0008006" key="4">
    <source>
        <dbReference type="Google" id="ProtNLM"/>
    </source>
</evidence>
<dbReference type="SUPFAM" id="SSF50939">
    <property type="entry name" value="Sialidases"/>
    <property type="match status" value="2"/>
</dbReference>
<comment type="caution">
    <text evidence="2">The sequence shown here is derived from an EMBL/GenBank/DDBJ whole genome shotgun (WGS) entry which is preliminary data.</text>
</comment>
<sequence length="394" mass="41252">MRRVIFVLLAMLAAPAAAQHAVHQPPGSSCTEVSLRCASAVTPWAAPDGTLWLAFAAAGQVAVARAEAPGWVQVVSGPPAAIDDNGEARPKVFADGKGLVLVTWTVRKEQAFSGQAWIARSADGGRSFEPARPLSNDPVSQRFEVAGLLPDGTLVLVWIDKRAGAAAKRAGQAYAGAAVVAAWSKDGGRTFEREQVVADHSCECCRLALAPTGDGGLALAWRHVFEGGVRDHAVARLDAKGLGAPARLAVDDWPVQACPHHGPALTVAADGGWHAAWFTKGRARQGLFGARSMDGGQSWSQPEPIGDQARRPGHPALLAAPSGLWRAWKEFDGETSAVKVQHSGDGGVSWDAARVVATTAEASDHPQLVNSGGRAMLSWASRAEGWRLLGLEGP</sequence>
<evidence type="ECO:0000256" key="1">
    <source>
        <dbReference type="SAM" id="SignalP"/>
    </source>
</evidence>
<dbReference type="EMBL" id="LWQU01000043">
    <property type="protein sequence ID" value="OAN63213.1"/>
    <property type="molecule type" value="Genomic_DNA"/>
</dbReference>
<accession>A0A178MYH9</accession>
<organism evidence="2 3">
    <name type="scientific">Magnetospirillum moscoviense</name>
    <dbReference type="NCBI Taxonomy" id="1437059"/>
    <lineage>
        <taxon>Bacteria</taxon>
        <taxon>Pseudomonadati</taxon>
        <taxon>Pseudomonadota</taxon>
        <taxon>Alphaproteobacteria</taxon>
        <taxon>Rhodospirillales</taxon>
        <taxon>Rhodospirillaceae</taxon>
        <taxon>Magnetospirillum</taxon>
    </lineage>
</organism>
<dbReference type="CDD" id="cd15482">
    <property type="entry name" value="Sialidase_non-viral"/>
    <property type="match status" value="1"/>
</dbReference>
<proteinExistence type="predicted"/>
<dbReference type="InterPro" id="IPR036278">
    <property type="entry name" value="Sialidase_sf"/>
</dbReference>
<dbReference type="Gene3D" id="2.120.10.10">
    <property type="match status" value="2"/>
</dbReference>
<dbReference type="STRING" id="1437059.A6A05_06590"/>
<dbReference type="AlphaFoldDB" id="A0A178MYH9"/>
<evidence type="ECO:0000313" key="2">
    <source>
        <dbReference type="EMBL" id="OAN63213.1"/>
    </source>
</evidence>
<dbReference type="OrthoDB" id="9764969at2"/>
<protein>
    <recommendedName>
        <fullName evidence="4">Glycosyl hydrolase</fullName>
    </recommendedName>
</protein>
<reference evidence="2 3" key="1">
    <citation type="submission" date="2016-04" db="EMBL/GenBank/DDBJ databases">
        <title>Draft genome sequence of freshwater magnetotactic bacteria Magnetospirillum marisnigri SP-1 and Magnetospirillum moscoviense BB-1.</title>
        <authorList>
            <person name="Koziaeva V."/>
            <person name="Dziuba M.V."/>
            <person name="Ivanov T.M."/>
            <person name="Kuznetsov B."/>
            <person name="Grouzdev D.S."/>
        </authorList>
    </citation>
    <scope>NUCLEOTIDE SEQUENCE [LARGE SCALE GENOMIC DNA]</scope>
    <source>
        <strain evidence="2 3">BB-1</strain>
    </source>
</reference>